<keyword evidence="2" id="KW-1185">Reference proteome</keyword>
<dbReference type="EMBL" id="JARBWL010000001">
    <property type="protein sequence ID" value="MDI2589875.1"/>
    <property type="molecule type" value="Genomic_DNA"/>
</dbReference>
<accession>A0ABT6QGG2</accession>
<protein>
    <submittedName>
        <fullName evidence="1">Uncharacterized protein</fullName>
    </submittedName>
</protein>
<organism evidence="1 2">
    <name type="scientific">Pseudomonas fungipugnans</name>
    <dbReference type="NCBI Taxonomy" id="3024217"/>
    <lineage>
        <taxon>Bacteria</taxon>
        <taxon>Pseudomonadati</taxon>
        <taxon>Pseudomonadota</taxon>
        <taxon>Gammaproteobacteria</taxon>
        <taxon>Pseudomonadales</taxon>
        <taxon>Pseudomonadaceae</taxon>
        <taxon>Pseudomonas</taxon>
    </lineage>
</organism>
<evidence type="ECO:0000313" key="1">
    <source>
        <dbReference type="EMBL" id="MDI2589875.1"/>
    </source>
</evidence>
<sequence length="84" mass="9240">MTEQARFPYVLITSSASVINKASSLSPTGIHRGKGITTFLADHQFDKVFSSLSEIGDEFGLVQANDLKYNHADGELARVFDHIK</sequence>
<comment type="caution">
    <text evidence="1">The sequence shown here is derived from an EMBL/GenBank/DDBJ whole genome shotgun (WGS) entry which is preliminary data.</text>
</comment>
<dbReference type="RefSeq" id="WP_282314723.1">
    <property type="nucleotide sequence ID" value="NZ_JARBWL010000001.1"/>
</dbReference>
<dbReference type="Proteomes" id="UP001159100">
    <property type="component" value="Unassembled WGS sequence"/>
</dbReference>
<reference evidence="1 2" key="1">
    <citation type="submission" date="2023-02" db="EMBL/GenBank/DDBJ databases">
        <title>Pseudomonas chrutzelriedensis sp. nov., a potently antifungal strain isolated from moss.</title>
        <authorList>
            <person name="Schnyder A."/>
            <person name="Kalawong R."/>
            <person name="Eberl L."/>
            <person name="Agnoli K."/>
        </authorList>
    </citation>
    <scope>NUCLEOTIDE SEQUENCE [LARGE SCALE GENOMIC DNA]</scope>
    <source>
        <strain evidence="1 2">681</strain>
    </source>
</reference>
<gene>
    <name evidence="1" type="ORF">POF45_00310</name>
</gene>
<name>A0ABT6QGG2_9PSED</name>
<proteinExistence type="predicted"/>
<evidence type="ECO:0000313" key="2">
    <source>
        <dbReference type="Proteomes" id="UP001159100"/>
    </source>
</evidence>